<feature type="non-terminal residue" evidence="2">
    <location>
        <position position="115"/>
    </location>
</feature>
<sequence>KAVNQGKPCAPSLRKLTPFLSSDTLMVGGRLKFSPLPESSKHPVLIPSQSHFATLLCDHYHLYSLHGGPKIVQSLIQRRYWIPGARNLIRKRIFRCLTCFRMKAKPTQPLMADFP</sequence>
<organism evidence="2">
    <name type="scientific">Homalodisca liturata</name>
    <dbReference type="NCBI Taxonomy" id="320908"/>
    <lineage>
        <taxon>Eukaryota</taxon>
        <taxon>Metazoa</taxon>
        <taxon>Ecdysozoa</taxon>
        <taxon>Arthropoda</taxon>
        <taxon>Hexapoda</taxon>
        <taxon>Insecta</taxon>
        <taxon>Pterygota</taxon>
        <taxon>Neoptera</taxon>
        <taxon>Paraneoptera</taxon>
        <taxon>Hemiptera</taxon>
        <taxon>Auchenorrhyncha</taxon>
        <taxon>Membracoidea</taxon>
        <taxon>Cicadellidae</taxon>
        <taxon>Cicadellinae</taxon>
        <taxon>Proconiini</taxon>
        <taxon>Homalodisca</taxon>
    </lineage>
</organism>
<evidence type="ECO:0000259" key="1">
    <source>
        <dbReference type="Pfam" id="PF17921"/>
    </source>
</evidence>
<dbReference type="PANTHER" id="PTHR47331:SF6">
    <property type="entry name" value="DOUBLECORTIN DOMAIN-CONTAINING PROTEIN"/>
    <property type="match status" value="1"/>
</dbReference>
<proteinExistence type="predicted"/>
<dbReference type="EMBL" id="GECU01010873">
    <property type="protein sequence ID" value="JAS96833.1"/>
    <property type="molecule type" value="Transcribed_RNA"/>
</dbReference>
<dbReference type="PANTHER" id="PTHR47331">
    <property type="entry name" value="PHD-TYPE DOMAIN-CONTAINING PROTEIN"/>
    <property type="match status" value="1"/>
</dbReference>
<name>A0A1B6JD20_9HEMI</name>
<feature type="non-terminal residue" evidence="2">
    <location>
        <position position="1"/>
    </location>
</feature>
<gene>
    <name evidence="2" type="ORF">g.57980</name>
</gene>
<feature type="domain" description="Integrase zinc-binding" evidence="1">
    <location>
        <begin position="55"/>
        <end position="104"/>
    </location>
</feature>
<accession>A0A1B6JD20</accession>
<protein>
    <recommendedName>
        <fullName evidence="1">Integrase zinc-binding domain-containing protein</fullName>
    </recommendedName>
</protein>
<dbReference type="Pfam" id="PF17921">
    <property type="entry name" value="Integrase_H2C2"/>
    <property type="match status" value="1"/>
</dbReference>
<evidence type="ECO:0000313" key="2">
    <source>
        <dbReference type="EMBL" id="JAS96833.1"/>
    </source>
</evidence>
<dbReference type="InterPro" id="IPR041588">
    <property type="entry name" value="Integrase_H2C2"/>
</dbReference>
<dbReference type="Gene3D" id="1.10.340.70">
    <property type="match status" value="1"/>
</dbReference>
<dbReference type="AlphaFoldDB" id="A0A1B6JD20"/>
<reference evidence="2" key="1">
    <citation type="submission" date="2015-11" db="EMBL/GenBank/DDBJ databases">
        <title>De novo transcriptome assembly of four potential Pierce s Disease insect vectors from Arizona vineyards.</title>
        <authorList>
            <person name="Tassone E.E."/>
        </authorList>
    </citation>
    <scope>NUCLEOTIDE SEQUENCE</scope>
</reference>